<sequence>MANGKTVVLKKEAINELRKEANRLRSDFKGYLEDLELMSNPAFWKSVEELQSGKLKKYDSLEEFFKELES</sequence>
<reference evidence="3" key="2">
    <citation type="submission" date="2021-03" db="EMBL/GenBank/DDBJ databases">
        <authorList>
            <person name="Jaffe A."/>
        </authorList>
    </citation>
    <scope>NUCLEOTIDE SEQUENCE</scope>
    <source>
        <strain evidence="3">RIFCSPHIGHO2_01_FULL_GW2011_AR10_43_9</strain>
    </source>
</reference>
<accession>A0A7J4IU09</accession>
<evidence type="ECO:0000313" key="2">
    <source>
        <dbReference type="EMBL" id="HIH08922.1"/>
    </source>
</evidence>
<dbReference type="EMBL" id="JAGVWF010000044">
    <property type="protein sequence ID" value="MBS3059414.1"/>
    <property type="molecule type" value="Genomic_DNA"/>
</dbReference>
<name>A0A7J4IU09_9ARCH</name>
<evidence type="ECO:0000313" key="4">
    <source>
        <dbReference type="Proteomes" id="UP000577419"/>
    </source>
</evidence>
<dbReference type="EMBL" id="DUFG01000032">
    <property type="protein sequence ID" value="HIH08922.1"/>
    <property type="molecule type" value="Genomic_DNA"/>
</dbReference>
<gene>
    <name evidence="2" type="ORF">HA237_06170</name>
    <name evidence="3" type="ORF">J4224_03245</name>
</gene>
<evidence type="ECO:0000256" key="1">
    <source>
        <dbReference type="SAM" id="Coils"/>
    </source>
</evidence>
<feature type="coiled-coil region" evidence="1">
    <location>
        <begin position="7"/>
        <end position="34"/>
    </location>
</feature>
<comment type="caution">
    <text evidence="2">The sequence shown here is derived from an EMBL/GenBank/DDBJ whole genome shotgun (WGS) entry which is preliminary data.</text>
</comment>
<protein>
    <submittedName>
        <fullName evidence="2">Uncharacterized protein</fullName>
    </submittedName>
</protein>
<organism evidence="2 4">
    <name type="scientific">Candidatus Iainarchaeum sp</name>
    <dbReference type="NCBI Taxonomy" id="3101447"/>
    <lineage>
        <taxon>Archaea</taxon>
        <taxon>Candidatus Iainarchaeota</taxon>
        <taxon>Candidatus Iainarchaeia</taxon>
        <taxon>Candidatus Iainarchaeales</taxon>
        <taxon>Candidatus Iainarchaeaceae</taxon>
        <taxon>Candidatus Iainarchaeum</taxon>
    </lineage>
</organism>
<keyword evidence="1" id="KW-0175">Coiled coil</keyword>
<evidence type="ECO:0000313" key="3">
    <source>
        <dbReference type="EMBL" id="MBS3059414.1"/>
    </source>
</evidence>
<reference evidence="3" key="3">
    <citation type="submission" date="2021-05" db="EMBL/GenBank/DDBJ databases">
        <title>Protein family content uncovers lineage relationships and bacterial pathway maintenance mechanisms in DPANN archaea.</title>
        <authorList>
            <person name="Castelle C.J."/>
            <person name="Meheust R."/>
            <person name="Jaffe A.L."/>
            <person name="Seitz K."/>
            <person name="Gong X."/>
            <person name="Baker B.J."/>
            <person name="Banfield J.F."/>
        </authorList>
    </citation>
    <scope>NUCLEOTIDE SEQUENCE</scope>
    <source>
        <strain evidence="3">RIFCSPHIGHO2_01_FULL_GW2011_AR10_43_9</strain>
    </source>
</reference>
<proteinExistence type="predicted"/>
<reference evidence="2" key="1">
    <citation type="journal article" date="2020" name="bioRxiv">
        <title>A rank-normalized archaeal taxonomy based on genome phylogeny resolves widespread incomplete and uneven classifications.</title>
        <authorList>
            <person name="Rinke C."/>
            <person name="Chuvochina M."/>
            <person name="Mussig A.J."/>
            <person name="Chaumeil P.-A."/>
            <person name="Waite D.W."/>
            <person name="Whitman W.B."/>
            <person name="Parks D.H."/>
            <person name="Hugenholtz P."/>
        </authorList>
    </citation>
    <scope>NUCLEOTIDE SEQUENCE</scope>
    <source>
        <strain evidence="2">UBA10011</strain>
    </source>
</reference>
<dbReference type="Proteomes" id="UP000577419">
    <property type="component" value="Unassembled WGS sequence"/>
</dbReference>
<dbReference type="AlphaFoldDB" id="A0A7J4IU09"/>
<dbReference type="Proteomes" id="UP000683213">
    <property type="component" value="Unassembled WGS sequence"/>
</dbReference>